<evidence type="ECO:0000313" key="2">
    <source>
        <dbReference type="Proteomes" id="UP001295684"/>
    </source>
</evidence>
<dbReference type="EMBL" id="CAMPGE010029189">
    <property type="protein sequence ID" value="CAI2386662.1"/>
    <property type="molecule type" value="Genomic_DNA"/>
</dbReference>
<proteinExistence type="predicted"/>
<evidence type="ECO:0000313" key="1">
    <source>
        <dbReference type="EMBL" id="CAI2386662.1"/>
    </source>
</evidence>
<gene>
    <name evidence="1" type="ORF">ECRASSUSDP1_LOCUS28285</name>
</gene>
<organism evidence="1 2">
    <name type="scientific">Euplotes crassus</name>
    <dbReference type="NCBI Taxonomy" id="5936"/>
    <lineage>
        <taxon>Eukaryota</taxon>
        <taxon>Sar</taxon>
        <taxon>Alveolata</taxon>
        <taxon>Ciliophora</taxon>
        <taxon>Intramacronucleata</taxon>
        <taxon>Spirotrichea</taxon>
        <taxon>Hypotrichia</taxon>
        <taxon>Euplotida</taxon>
        <taxon>Euplotidae</taxon>
        <taxon>Moneuplotes</taxon>
    </lineage>
</organism>
<protein>
    <submittedName>
        <fullName evidence="1">Uncharacterized protein</fullName>
    </submittedName>
</protein>
<dbReference type="Proteomes" id="UP001295684">
    <property type="component" value="Unassembled WGS sequence"/>
</dbReference>
<reference evidence="1" key="1">
    <citation type="submission" date="2023-07" db="EMBL/GenBank/DDBJ databases">
        <authorList>
            <consortium name="AG Swart"/>
            <person name="Singh M."/>
            <person name="Singh A."/>
            <person name="Seah K."/>
            <person name="Emmerich C."/>
        </authorList>
    </citation>
    <scope>NUCLEOTIDE SEQUENCE</scope>
    <source>
        <strain evidence="1">DP1</strain>
    </source>
</reference>
<dbReference type="AlphaFoldDB" id="A0AAD2DA35"/>
<name>A0AAD2DA35_EUPCR</name>
<comment type="caution">
    <text evidence="1">The sequence shown here is derived from an EMBL/GenBank/DDBJ whole genome shotgun (WGS) entry which is preliminary data.</text>
</comment>
<sequence length="243" mass="28072">MEKIVEFVSVPSNALLNSKPILCTPVKFRKEDQEATVNLFVSYIQKANSRYKQKMKKRKIQTQNLKVNSNNEVMTPQRLSSKFIAQKIISHCSTPGLPSLNSSKRKIITKKSKSPSKDKVIKKSKFKVLKKILKKNARNRNQRLLQSQKSSEISLKMKRAIIENNKKRFAATRNSSHYKHMRTCSMSSVSSSGHNCNLYSFQPNYPKSNYCDTLAEILKKRSNQRILQRRNNWSEVGLMPKYG</sequence>
<keyword evidence="2" id="KW-1185">Reference proteome</keyword>
<accession>A0AAD2DA35</accession>